<keyword evidence="2" id="KW-0812">Transmembrane</keyword>
<sequence length="107" mass="12175">MPKKTKKKNSKNHIYLGLGGLAFVISFLNLFLFNKPSNQVLGAQIIKTYSPSLTQEAEYWENIISKYPTYRDGYLELSDIYTKLGDISKANDSYNTAKNLDPNNLSF</sequence>
<reference evidence="3 4" key="1">
    <citation type="journal article" date="2015" name="Nature">
        <title>rRNA introns, odd ribosomes, and small enigmatic genomes across a large radiation of phyla.</title>
        <authorList>
            <person name="Brown C.T."/>
            <person name="Hug L.A."/>
            <person name="Thomas B.C."/>
            <person name="Sharon I."/>
            <person name="Castelle C.J."/>
            <person name="Singh A."/>
            <person name="Wilkins M.J."/>
            <person name="Williams K.H."/>
            <person name="Banfield J.F."/>
        </authorList>
    </citation>
    <scope>NUCLEOTIDE SEQUENCE [LARGE SCALE GENOMIC DNA]</scope>
</reference>
<protein>
    <submittedName>
        <fullName evidence="3">Uncharacterized protein</fullName>
    </submittedName>
</protein>
<dbReference type="Proteomes" id="UP000034181">
    <property type="component" value="Unassembled WGS sequence"/>
</dbReference>
<proteinExistence type="predicted"/>
<dbReference type="SUPFAM" id="SSF48452">
    <property type="entry name" value="TPR-like"/>
    <property type="match status" value="1"/>
</dbReference>
<keyword evidence="1" id="KW-0802">TPR repeat</keyword>
<feature type="transmembrane region" description="Helical" evidence="2">
    <location>
        <begin position="12"/>
        <end position="33"/>
    </location>
</feature>
<keyword evidence="2" id="KW-0472">Membrane</keyword>
<dbReference type="PROSITE" id="PS50005">
    <property type="entry name" value="TPR"/>
    <property type="match status" value="1"/>
</dbReference>
<feature type="repeat" description="TPR" evidence="1">
    <location>
        <begin position="71"/>
        <end position="104"/>
    </location>
</feature>
<accession>A0A0G0K5H0</accession>
<evidence type="ECO:0000313" key="3">
    <source>
        <dbReference type="EMBL" id="KKQ74943.1"/>
    </source>
</evidence>
<dbReference type="AlphaFoldDB" id="A0A0G0K5H0"/>
<name>A0A0G0K5H0_9BACT</name>
<dbReference type="InterPro" id="IPR011990">
    <property type="entry name" value="TPR-like_helical_dom_sf"/>
</dbReference>
<organism evidence="3 4">
    <name type="scientific">Candidatus Woesebacteria bacterium GW2011_GWB1_38_5b</name>
    <dbReference type="NCBI Taxonomy" id="1618569"/>
    <lineage>
        <taxon>Bacteria</taxon>
        <taxon>Candidatus Woeseibacteriota</taxon>
    </lineage>
</organism>
<comment type="caution">
    <text evidence="3">The sequence shown here is derived from an EMBL/GenBank/DDBJ whole genome shotgun (WGS) entry which is preliminary data.</text>
</comment>
<dbReference type="InterPro" id="IPR019734">
    <property type="entry name" value="TPR_rpt"/>
</dbReference>
<dbReference type="Gene3D" id="1.25.40.10">
    <property type="entry name" value="Tetratricopeptide repeat domain"/>
    <property type="match status" value="1"/>
</dbReference>
<evidence type="ECO:0000256" key="1">
    <source>
        <dbReference type="PROSITE-ProRule" id="PRU00339"/>
    </source>
</evidence>
<dbReference type="EMBL" id="LBUZ01000021">
    <property type="protein sequence ID" value="KKQ74943.1"/>
    <property type="molecule type" value="Genomic_DNA"/>
</dbReference>
<gene>
    <name evidence="3" type="ORF">US96_C0021G0010</name>
</gene>
<evidence type="ECO:0000313" key="4">
    <source>
        <dbReference type="Proteomes" id="UP000034181"/>
    </source>
</evidence>
<keyword evidence="2" id="KW-1133">Transmembrane helix</keyword>
<evidence type="ECO:0000256" key="2">
    <source>
        <dbReference type="SAM" id="Phobius"/>
    </source>
</evidence>